<evidence type="ECO:0000313" key="10">
    <source>
        <dbReference type="Proteomes" id="UP000244754"/>
    </source>
</evidence>
<dbReference type="PROSITE" id="PS00211">
    <property type="entry name" value="ABC_TRANSPORTER_1"/>
    <property type="match status" value="1"/>
</dbReference>
<keyword evidence="8" id="KW-0472">Membrane</keyword>
<dbReference type="SUPFAM" id="SSF52540">
    <property type="entry name" value="P-loop containing nucleoside triphosphate hydrolases"/>
    <property type="match status" value="1"/>
</dbReference>
<keyword evidence="6" id="KW-0067">ATP-binding</keyword>
<dbReference type="Proteomes" id="UP000244754">
    <property type="component" value="Chromosome"/>
</dbReference>
<reference evidence="10" key="1">
    <citation type="submission" date="2018-01" db="EMBL/GenBank/DDBJ databases">
        <authorList>
            <person name="Li J."/>
        </authorList>
    </citation>
    <scope>NUCLEOTIDE SEQUENCE [LARGE SCALE GENOMIC DNA]</scope>
    <source>
        <strain evidence="10">2184</strain>
    </source>
</reference>
<dbReference type="PANTHER" id="PTHR43553:SF24">
    <property type="entry name" value="ENERGY-COUPLING FACTOR TRANSPORTER ATP-BINDING PROTEIN ECFA1"/>
    <property type="match status" value="1"/>
</dbReference>
<dbReference type="GO" id="GO:0005524">
    <property type="term" value="F:ATP binding"/>
    <property type="evidence" value="ECO:0007669"/>
    <property type="project" value="UniProtKB-KW"/>
</dbReference>
<comment type="subcellular location">
    <subcellularLocation>
        <location evidence="1">Cell membrane</location>
        <topology evidence="1">Multi-pass membrane protein</topology>
    </subcellularLocation>
</comment>
<proteinExistence type="inferred from homology"/>
<sequence>MAANNRQTHGGCVKAPAAPWMPICSVIGSRGLVGLGGLVVLNVSASLLQLAQPLLLSGLVAFDSNERNKAAVLFMAAVVCQLGLTVAIQGLNQVIQLRRVTDLREELFLKISHAEVGTELEEMKRVYPVVTASEVPAAIGGIIRPVLEGAKNVTIILGVAIYFVHLNVLLVVIASLLLTAGCMSVVLGLKSVRRKSENAVAANQRFVSFQYGYIDCYDEARSRLFLSGGVRESNLFKSIKTVQSSGLRLLCSKLKFGSPADLLFGATAPTMACLSAVVLYPNGDMALNQIVEVFLFSSLVVTPVQSIAGASFSWQYTSALIQRIYRLQCIPQEASEPMESHTVGALDCSLVGDLEMRDSPKGRVILSRIKFRIPSRGLVVVTGRSGAGKTTLGRIIAGLEAPSWGRIRDSKGRTLSPEELRSRFSYSAQSPNFAEGLRGVERDLDDGLLHGALTALDVSNLLGRTGNSSFFRGVFSGGEAKRLSVVGALAQNTVGIVLDEPTNGLNDLLVEQLVSYLQVNRFSKLWVVITHDVRVVNIADHVIKMQE</sequence>
<protein>
    <submittedName>
        <fullName evidence="9">Uncharacterized protein</fullName>
    </submittedName>
</protein>
<dbReference type="InterPro" id="IPR027417">
    <property type="entry name" value="P-loop_NTPase"/>
</dbReference>
<evidence type="ECO:0000256" key="2">
    <source>
        <dbReference type="ARBA" id="ARBA00005417"/>
    </source>
</evidence>
<comment type="similarity">
    <text evidence="2">Belongs to the ABC transporter superfamily.</text>
</comment>
<dbReference type="Pfam" id="PF00005">
    <property type="entry name" value="ABC_tran"/>
    <property type="match status" value="1"/>
</dbReference>
<keyword evidence="7" id="KW-1133">Transmembrane helix</keyword>
<evidence type="ECO:0000256" key="4">
    <source>
        <dbReference type="ARBA" id="ARBA00022692"/>
    </source>
</evidence>
<evidence type="ECO:0000313" key="9">
    <source>
        <dbReference type="EMBL" id="AWB83641.1"/>
    </source>
</evidence>
<dbReference type="PANTHER" id="PTHR43553">
    <property type="entry name" value="HEAVY METAL TRANSPORTER"/>
    <property type="match status" value="1"/>
</dbReference>
<name>A0A2S0WCZ9_9CORY</name>
<dbReference type="GO" id="GO:0042626">
    <property type="term" value="F:ATPase-coupled transmembrane transporter activity"/>
    <property type="evidence" value="ECO:0007669"/>
    <property type="project" value="TreeGrafter"/>
</dbReference>
<evidence type="ECO:0000256" key="8">
    <source>
        <dbReference type="ARBA" id="ARBA00023136"/>
    </source>
</evidence>
<dbReference type="InterPro" id="IPR003439">
    <property type="entry name" value="ABC_transporter-like_ATP-bd"/>
</dbReference>
<dbReference type="InterPro" id="IPR017871">
    <property type="entry name" value="ABC_transporter-like_CS"/>
</dbReference>
<gene>
    <name evidence="9" type="ORF">C3E79_03355</name>
</gene>
<dbReference type="AlphaFoldDB" id="A0A2S0WCZ9"/>
<dbReference type="KEGG" id="clia:C3E79_03355"/>
<organism evidence="9 10">
    <name type="scientific">Corynebacterium liangguodongii</name>
    <dbReference type="NCBI Taxonomy" id="2079535"/>
    <lineage>
        <taxon>Bacteria</taxon>
        <taxon>Bacillati</taxon>
        <taxon>Actinomycetota</taxon>
        <taxon>Actinomycetes</taxon>
        <taxon>Mycobacteriales</taxon>
        <taxon>Corynebacteriaceae</taxon>
        <taxon>Corynebacterium</taxon>
    </lineage>
</organism>
<dbReference type="InterPro" id="IPR050095">
    <property type="entry name" value="ECF_ABC_transporter_ATP-bd"/>
</dbReference>
<dbReference type="Gene3D" id="3.40.50.300">
    <property type="entry name" value="P-loop containing nucleotide triphosphate hydrolases"/>
    <property type="match status" value="1"/>
</dbReference>
<keyword evidence="3" id="KW-0813">Transport</keyword>
<accession>A0A2S0WCZ9</accession>
<keyword evidence="4" id="KW-0812">Transmembrane</keyword>
<evidence type="ECO:0000256" key="1">
    <source>
        <dbReference type="ARBA" id="ARBA00004651"/>
    </source>
</evidence>
<dbReference type="GO" id="GO:0043190">
    <property type="term" value="C:ATP-binding cassette (ABC) transporter complex"/>
    <property type="evidence" value="ECO:0007669"/>
    <property type="project" value="TreeGrafter"/>
</dbReference>
<evidence type="ECO:0000256" key="6">
    <source>
        <dbReference type="ARBA" id="ARBA00022840"/>
    </source>
</evidence>
<keyword evidence="5" id="KW-0547">Nucleotide-binding</keyword>
<dbReference type="GO" id="GO:0016887">
    <property type="term" value="F:ATP hydrolysis activity"/>
    <property type="evidence" value="ECO:0007669"/>
    <property type="project" value="InterPro"/>
</dbReference>
<evidence type="ECO:0000256" key="7">
    <source>
        <dbReference type="ARBA" id="ARBA00022989"/>
    </source>
</evidence>
<keyword evidence="10" id="KW-1185">Reference proteome</keyword>
<dbReference type="EMBL" id="CP026948">
    <property type="protein sequence ID" value="AWB83641.1"/>
    <property type="molecule type" value="Genomic_DNA"/>
</dbReference>
<dbReference type="PROSITE" id="PS50893">
    <property type="entry name" value="ABC_TRANSPORTER_2"/>
    <property type="match status" value="1"/>
</dbReference>
<dbReference type="Gene3D" id="1.20.1560.10">
    <property type="entry name" value="ABC transporter type 1, transmembrane domain"/>
    <property type="match status" value="1"/>
</dbReference>
<dbReference type="SUPFAM" id="SSF90123">
    <property type="entry name" value="ABC transporter transmembrane region"/>
    <property type="match status" value="1"/>
</dbReference>
<evidence type="ECO:0000256" key="5">
    <source>
        <dbReference type="ARBA" id="ARBA00022741"/>
    </source>
</evidence>
<dbReference type="InterPro" id="IPR036640">
    <property type="entry name" value="ABC1_TM_sf"/>
</dbReference>
<evidence type="ECO:0000256" key="3">
    <source>
        <dbReference type="ARBA" id="ARBA00022448"/>
    </source>
</evidence>